<feature type="compositionally biased region" description="Basic residues" evidence="1">
    <location>
        <begin position="94"/>
        <end position="103"/>
    </location>
</feature>
<dbReference type="EMBL" id="AGJK01000338">
    <property type="protein sequence ID" value="EHP84115.1"/>
    <property type="molecule type" value="Genomic_DNA"/>
</dbReference>
<feature type="region of interest" description="Disordered" evidence="1">
    <location>
        <begin position="1"/>
        <end position="57"/>
    </location>
</feature>
<comment type="caution">
    <text evidence="2">The sequence shown here is derived from an EMBL/GenBank/DDBJ whole genome shotgun (WGS) entry which is preliminary data.</text>
</comment>
<proteinExistence type="predicted"/>
<feature type="region of interest" description="Disordered" evidence="1">
    <location>
        <begin position="81"/>
        <end position="113"/>
    </location>
</feature>
<dbReference type="AlphaFoldDB" id="H1KTM1"/>
<accession>H1KTM1</accession>
<organism evidence="2 3">
    <name type="scientific">Methylorubrum extorquens DSM 13060</name>
    <dbReference type="NCBI Taxonomy" id="882800"/>
    <lineage>
        <taxon>Bacteria</taxon>
        <taxon>Pseudomonadati</taxon>
        <taxon>Pseudomonadota</taxon>
        <taxon>Alphaproteobacteria</taxon>
        <taxon>Hyphomicrobiales</taxon>
        <taxon>Methylobacteriaceae</taxon>
        <taxon>Methylorubrum</taxon>
    </lineage>
</organism>
<name>H1KTM1_METEX</name>
<reference evidence="2 3" key="1">
    <citation type="submission" date="2011-09" db="EMBL/GenBank/DDBJ databases">
        <title>The draft genome of Methylobacterium extorquens DSM 13060.</title>
        <authorList>
            <consortium name="US DOE Joint Genome Institute (JGI-PGF)"/>
            <person name="Lucas S."/>
            <person name="Han J."/>
            <person name="Lapidus A."/>
            <person name="Cheng J.-F."/>
            <person name="Goodwin L."/>
            <person name="Pitluck S."/>
            <person name="Peters L."/>
            <person name="Land M.L."/>
            <person name="Hauser L."/>
            <person name="Koskimaki J."/>
            <person name="Halonen O."/>
            <person name="Pirttila A."/>
            <person name="Frank C."/>
            <person name="Woyke T.J."/>
        </authorList>
    </citation>
    <scope>NUCLEOTIDE SEQUENCE [LARGE SCALE GENOMIC DNA]</scope>
    <source>
        <strain evidence="2 3">DSM 13060</strain>
    </source>
</reference>
<evidence type="ECO:0000256" key="1">
    <source>
        <dbReference type="SAM" id="MobiDB-lite"/>
    </source>
</evidence>
<evidence type="ECO:0000313" key="2">
    <source>
        <dbReference type="EMBL" id="EHP84115.1"/>
    </source>
</evidence>
<sequence>MDGFALQGSATVRTPLQVPQGAPEHVVEPDGGVEPTRPRARLQGVSEGVDEGRVEGTRIRRARIPPGLALRTLAVTVGLASGTGGDCRGMGHGHGGRRKHHGPRILPTALARD</sequence>
<feature type="compositionally biased region" description="Gly residues" evidence="1">
    <location>
        <begin position="81"/>
        <end position="93"/>
    </location>
</feature>
<dbReference type="Proteomes" id="UP000004382">
    <property type="component" value="Unassembled WGS sequence"/>
</dbReference>
<protein>
    <submittedName>
        <fullName evidence="2">Uncharacterized protein</fullName>
    </submittedName>
</protein>
<evidence type="ECO:0000313" key="3">
    <source>
        <dbReference type="Proteomes" id="UP000004382"/>
    </source>
</evidence>
<gene>
    <name evidence="2" type="ORF">MetexDRAFT_5984</name>
</gene>